<evidence type="ECO:0000256" key="1">
    <source>
        <dbReference type="SAM" id="MobiDB-lite"/>
    </source>
</evidence>
<feature type="region of interest" description="Disordered" evidence="1">
    <location>
        <begin position="138"/>
        <end position="206"/>
    </location>
</feature>
<organism evidence="2 3">
    <name type="scientific">Oikopleura dioica</name>
    <name type="common">Tunicate</name>
    <dbReference type="NCBI Taxonomy" id="34765"/>
    <lineage>
        <taxon>Eukaryota</taxon>
        <taxon>Metazoa</taxon>
        <taxon>Chordata</taxon>
        <taxon>Tunicata</taxon>
        <taxon>Appendicularia</taxon>
        <taxon>Copelata</taxon>
        <taxon>Oikopleuridae</taxon>
        <taxon>Oikopleura</taxon>
    </lineage>
</organism>
<reference evidence="2 3" key="1">
    <citation type="submission" date="2021-04" db="EMBL/GenBank/DDBJ databases">
        <authorList>
            <person name="Bliznina A."/>
        </authorList>
    </citation>
    <scope>NUCLEOTIDE SEQUENCE [LARGE SCALE GENOMIC DNA]</scope>
</reference>
<gene>
    <name evidence="2" type="ORF">OKIOD_LOCUS12032</name>
</gene>
<keyword evidence="3" id="KW-1185">Reference proteome</keyword>
<protein>
    <submittedName>
        <fullName evidence="2">Oidioi.mRNA.OKI2018_I69.chr1.g3267.t1.cds</fullName>
    </submittedName>
</protein>
<dbReference type="Proteomes" id="UP001158576">
    <property type="component" value="Chromosome 1"/>
</dbReference>
<feature type="compositionally biased region" description="Basic and acidic residues" evidence="1">
    <location>
        <begin position="61"/>
        <end position="74"/>
    </location>
</feature>
<evidence type="ECO:0000313" key="2">
    <source>
        <dbReference type="EMBL" id="CAG5107331.1"/>
    </source>
</evidence>
<proteinExistence type="predicted"/>
<accession>A0ABN7SX50</accession>
<sequence>MDADKIRSHLKKKKDDYNYEIQTTDDHARKKVAKTKYYKIRKMLKEMSDAEIVSWYYEEEAKSTNRQRLKDETNRQNNPPRKPVQKISKKLADFADMEYEVQTPKVTPVAQEPSTSNDRIANWLSSNDFSIANETLELERESAGSSQKVVKCSKSRQREKKVQKSSNKEDNSDPPFFPPESNLPAKKPRLQGKGQISVLINRKNSV</sequence>
<feature type="compositionally biased region" description="Basic and acidic residues" evidence="1">
    <location>
        <begin position="160"/>
        <end position="171"/>
    </location>
</feature>
<name>A0ABN7SX50_OIKDI</name>
<feature type="region of interest" description="Disordered" evidence="1">
    <location>
        <begin position="61"/>
        <end position="86"/>
    </location>
</feature>
<dbReference type="EMBL" id="OU015566">
    <property type="protein sequence ID" value="CAG5107331.1"/>
    <property type="molecule type" value="Genomic_DNA"/>
</dbReference>
<evidence type="ECO:0000313" key="3">
    <source>
        <dbReference type="Proteomes" id="UP001158576"/>
    </source>
</evidence>